<dbReference type="EMBL" id="JELY01002155">
    <property type="protein sequence ID" value="KYF53414.1"/>
    <property type="molecule type" value="Genomic_DNA"/>
</dbReference>
<evidence type="ECO:0000313" key="3">
    <source>
        <dbReference type="Proteomes" id="UP000075420"/>
    </source>
</evidence>
<reference evidence="2 3" key="1">
    <citation type="submission" date="2014-02" db="EMBL/GenBank/DDBJ databases">
        <title>The small core and large imbalanced accessory genome model reveals a collaborative survival strategy of Sorangium cellulosum strains in nature.</title>
        <authorList>
            <person name="Han K."/>
            <person name="Peng R."/>
            <person name="Blom J."/>
            <person name="Li Y.-Z."/>
        </authorList>
    </citation>
    <scope>NUCLEOTIDE SEQUENCE [LARGE SCALE GENOMIC DNA]</scope>
    <source>
        <strain evidence="2 3">So0157-25</strain>
    </source>
</reference>
<evidence type="ECO:0000313" key="2">
    <source>
        <dbReference type="EMBL" id="KYF53414.1"/>
    </source>
</evidence>
<name>A0A150PCJ3_SORCE</name>
<evidence type="ECO:0000256" key="1">
    <source>
        <dbReference type="SAM" id="MobiDB-lite"/>
    </source>
</evidence>
<sequence length="150" mass="16133">MSNVEQEIKSHVDAFVSQLSGLVRKAALEAVADALRGEGQPVAAAAAPRKAGRAKAAPQQPAEVKKAAGRPTRAAKPARKKGEKRSKEELAAMTQKVLEHIRANSGQGVEQIAKDLGTTTKELTLPIRKLLVEKKITSKGEKRATKYFSR</sequence>
<comment type="caution">
    <text evidence="2">The sequence shown here is derived from an EMBL/GenBank/DDBJ whole genome shotgun (WGS) entry which is preliminary data.</text>
</comment>
<dbReference type="GO" id="GO:0003677">
    <property type="term" value="F:DNA binding"/>
    <property type="evidence" value="ECO:0007669"/>
    <property type="project" value="UniProtKB-KW"/>
</dbReference>
<protein>
    <submittedName>
        <fullName evidence="2">DNA-binding protein</fullName>
    </submittedName>
</protein>
<dbReference type="Proteomes" id="UP000075420">
    <property type="component" value="Unassembled WGS sequence"/>
</dbReference>
<feature type="compositionally biased region" description="Low complexity" evidence="1">
    <location>
        <begin position="39"/>
        <end position="62"/>
    </location>
</feature>
<gene>
    <name evidence="2" type="ORF">BE08_04505</name>
</gene>
<organism evidence="2 3">
    <name type="scientific">Sorangium cellulosum</name>
    <name type="common">Polyangium cellulosum</name>
    <dbReference type="NCBI Taxonomy" id="56"/>
    <lineage>
        <taxon>Bacteria</taxon>
        <taxon>Pseudomonadati</taxon>
        <taxon>Myxococcota</taxon>
        <taxon>Polyangia</taxon>
        <taxon>Polyangiales</taxon>
        <taxon>Polyangiaceae</taxon>
        <taxon>Sorangium</taxon>
    </lineage>
</organism>
<accession>A0A150PCJ3</accession>
<proteinExistence type="predicted"/>
<dbReference type="AlphaFoldDB" id="A0A150PCJ3"/>
<feature type="region of interest" description="Disordered" evidence="1">
    <location>
        <begin position="39"/>
        <end position="90"/>
    </location>
</feature>
<keyword evidence="2" id="KW-0238">DNA-binding</keyword>